<reference evidence="5" key="2">
    <citation type="journal article" date="2021" name="PeerJ">
        <title>Extensive microbial diversity within the chicken gut microbiome revealed by metagenomics and culture.</title>
        <authorList>
            <person name="Gilroy R."/>
            <person name="Ravi A."/>
            <person name="Getino M."/>
            <person name="Pursley I."/>
            <person name="Horton D.L."/>
            <person name="Alikhan N.F."/>
            <person name="Baker D."/>
            <person name="Gharbi K."/>
            <person name="Hall N."/>
            <person name="Watson M."/>
            <person name="Adriaenssens E.M."/>
            <person name="Foster-Nyarko E."/>
            <person name="Jarju S."/>
            <person name="Secka A."/>
            <person name="Antonio M."/>
            <person name="Oren A."/>
            <person name="Chaudhuri R.R."/>
            <person name="La Ragione R."/>
            <person name="Hildebrand F."/>
            <person name="Pallen M.J."/>
        </authorList>
    </citation>
    <scope>NUCLEOTIDE SEQUENCE</scope>
    <source>
        <strain evidence="5">13766</strain>
    </source>
</reference>
<dbReference type="EMBL" id="DVJN01000245">
    <property type="protein sequence ID" value="HIS93905.1"/>
    <property type="molecule type" value="Genomic_DNA"/>
</dbReference>
<reference evidence="5" key="1">
    <citation type="submission" date="2020-10" db="EMBL/GenBank/DDBJ databases">
        <authorList>
            <person name="Gilroy R."/>
        </authorList>
    </citation>
    <scope>NUCLEOTIDE SEQUENCE</scope>
    <source>
        <strain evidence="5">13766</strain>
    </source>
</reference>
<dbReference type="Proteomes" id="UP000824140">
    <property type="component" value="Unassembled WGS sequence"/>
</dbReference>
<accession>A0A9D1G3P6</accession>
<feature type="domain" description="4Fe-4S ferredoxin-type" evidence="4">
    <location>
        <begin position="173"/>
        <end position="203"/>
    </location>
</feature>
<comment type="caution">
    <text evidence="5">The sequence shown here is derived from an EMBL/GenBank/DDBJ whole genome shotgun (WGS) entry which is preliminary data.</text>
</comment>
<dbReference type="InterPro" id="IPR017900">
    <property type="entry name" value="4Fe4S_Fe_S_CS"/>
</dbReference>
<keyword evidence="2" id="KW-0408">Iron</keyword>
<keyword evidence="1" id="KW-0479">Metal-binding</keyword>
<evidence type="ECO:0000256" key="1">
    <source>
        <dbReference type="ARBA" id="ARBA00022723"/>
    </source>
</evidence>
<dbReference type="GO" id="GO:0051536">
    <property type="term" value="F:iron-sulfur cluster binding"/>
    <property type="evidence" value="ECO:0007669"/>
    <property type="project" value="UniProtKB-KW"/>
</dbReference>
<protein>
    <submittedName>
        <fullName evidence="5">Epoxyqueuosine reductase</fullName>
    </submittedName>
</protein>
<dbReference type="PANTHER" id="PTHR42827">
    <property type="entry name" value="IRON-SULFUR CLUSTER-BINDING PROTEIN-RELATED"/>
    <property type="match status" value="1"/>
</dbReference>
<keyword evidence="3" id="KW-0411">Iron-sulfur</keyword>
<organism evidence="5 6">
    <name type="scientific">Candidatus Alectryocaccomicrobium excrementavium</name>
    <dbReference type="NCBI Taxonomy" id="2840668"/>
    <lineage>
        <taxon>Bacteria</taxon>
        <taxon>Bacillati</taxon>
        <taxon>Bacillota</taxon>
        <taxon>Clostridia</taxon>
        <taxon>Candidatus Alectryocaccomicrobium</taxon>
    </lineage>
</organism>
<evidence type="ECO:0000313" key="6">
    <source>
        <dbReference type="Proteomes" id="UP000824140"/>
    </source>
</evidence>
<dbReference type="PROSITE" id="PS00198">
    <property type="entry name" value="4FE4S_FER_1"/>
    <property type="match status" value="2"/>
</dbReference>
<dbReference type="AlphaFoldDB" id="A0A9D1G3P6"/>
<dbReference type="SUPFAM" id="SSF54862">
    <property type="entry name" value="4Fe-4S ferredoxins"/>
    <property type="match status" value="1"/>
</dbReference>
<evidence type="ECO:0000313" key="5">
    <source>
        <dbReference type="EMBL" id="HIS93905.1"/>
    </source>
</evidence>
<dbReference type="PROSITE" id="PS51379">
    <property type="entry name" value="4FE4S_FER_2"/>
    <property type="match status" value="2"/>
</dbReference>
<dbReference type="PANTHER" id="PTHR42827:SF1">
    <property type="entry name" value="IRON-SULFUR CLUSTER-BINDING PROTEIN"/>
    <property type="match status" value="1"/>
</dbReference>
<dbReference type="GO" id="GO:0046872">
    <property type="term" value="F:metal ion binding"/>
    <property type="evidence" value="ECO:0007669"/>
    <property type="project" value="UniProtKB-KW"/>
</dbReference>
<dbReference type="InterPro" id="IPR017896">
    <property type="entry name" value="4Fe4S_Fe-S-bd"/>
</dbReference>
<sequence length="769" mass="84157">MIQYKKYALAAKIQQAAYDLGVDLIGFANIERFANAPLKMSPIGILPTARTVIVCAIHHPDATIELDGQPSAHTTDSYGVQMSMNYKLDRISFRIANLLEELGYPSVPIAASNIWRYKEYKDLSAVFAPDMSHIYAAVAAGLTELGWNGLSISPEYGARNRFVSIITEAEIEPTPLYRGEKLCDMCGECIQHCPMQAYTKEVNGVNNVRIEDKDNKFANKNLWRCAWAEHFALDLDKPIPDIVNEQVIIDTVAREGRRGGTLGTCLKVCVPKALRTQKPLYTKYTTRLNQFMPTGHGVPRKFVDQALLKAVEYGAGRFVVLSYETLQAKGVNLRDMLPDAKTAIVLSHTYRIDGLDGLKGARPGTSPREALARLYREEGVRNINFAAMDIARMFDTVGISAIAQSHKMNLAIASAKLLGEAGADEDFAYSSVILNEALPEMDIAVSGIIKPLAGKSDVAAYAKELGFHLFGVASAARVNDVADQLKPHIDGEVVFDAIDKNSLFETFDPDTVETIRPVYHVEDTLPGAKSVIMLGMHYPEAAAQRAGQPPAEAVGPYCFTQFHIYRELTYAAMRLVHSLQEQGYRAVLSHDLLGIGDQTGSPRGLHSAPINNTVEAACAGIGQLTRNRNLYTEQYGIHQRFIAVVTDMPLEADPVNSAGCDSCANCNRCAKACPTAAIACDEPFEISIAGAPATLLPIDRNRCRWASMYALSNKDGFQYNGSELDLPVPDVIDANKLNAALVQRDPINKFRPIIVQSCVVACPLKAKGR</sequence>
<name>A0A9D1G3P6_9FIRM</name>
<evidence type="ECO:0000256" key="3">
    <source>
        <dbReference type="ARBA" id="ARBA00023014"/>
    </source>
</evidence>
<gene>
    <name evidence="5" type="ORF">IAA84_12895</name>
</gene>
<evidence type="ECO:0000256" key="2">
    <source>
        <dbReference type="ARBA" id="ARBA00023004"/>
    </source>
</evidence>
<feature type="domain" description="4Fe-4S ferredoxin-type" evidence="4">
    <location>
        <begin position="652"/>
        <end position="683"/>
    </location>
</feature>
<proteinExistence type="predicted"/>
<evidence type="ECO:0000259" key="4">
    <source>
        <dbReference type="PROSITE" id="PS51379"/>
    </source>
</evidence>